<sequence length="234" mass="28017">MDLVTDYKKIYVESTEKLLEYLRTVYTDFQEDRRDFYLEIDKYYRALLIWKDTFSLRSYNIERDKLLDNILHDYCSMVHNIAIVDIKVLYFLLRNIIESFVRYISNDLTTKDLEAAFSSVTANIVGDDKLQSFVRVYMSQLKQVYDEACLYIHADTTRMNKDMYTLLSFNSEQDIVKLEIIRKDFVMINIAMLSILKVKNVAVLEKMKENARGYLNFVIPLEERIREQKILYEY</sequence>
<organism evidence="1 2">
    <name type="scientific">Enterocloster alcoholdehydrogenati</name>
    <dbReference type="NCBI Taxonomy" id="2547410"/>
    <lineage>
        <taxon>Bacteria</taxon>
        <taxon>Bacillati</taxon>
        <taxon>Bacillota</taxon>
        <taxon>Clostridia</taxon>
        <taxon>Lachnospirales</taxon>
        <taxon>Lachnospiraceae</taxon>
        <taxon>Enterocloster</taxon>
    </lineage>
</organism>
<reference evidence="1 2" key="1">
    <citation type="submission" date="2024-04" db="EMBL/GenBank/DDBJ databases">
        <title>Defined microbial consortia suppress multidrug-resistant proinflammatory Enterobacteriaceae via ecological control.</title>
        <authorList>
            <person name="Furuichi M."/>
            <person name="Kawaguchi T."/>
            <person name="Pust M."/>
            <person name="Yasuma K."/>
            <person name="Plichta D."/>
            <person name="Hasegawa N."/>
            <person name="Ohya T."/>
            <person name="Bhattarai S."/>
            <person name="Sasajima S."/>
            <person name="Aoto Y."/>
            <person name="Tuganbaev T."/>
            <person name="Yaginuma M."/>
            <person name="Ueda M."/>
            <person name="Okahashi N."/>
            <person name="Amafuji K."/>
            <person name="Kiridooshi Y."/>
            <person name="Sugita K."/>
            <person name="Strazar M."/>
            <person name="Skelly A."/>
            <person name="Suda W."/>
            <person name="Hattori M."/>
            <person name="Nakamoto N."/>
            <person name="Caballero S."/>
            <person name="Norman J."/>
            <person name="Olle B."/>
            <person name="Tanoue T."/>
            <person name="Arita M."/>
            <person name="Bucci V."/>
            <person name="Atarashi K."/>
            <person name="Xavier R."/>
            <person name="Honda K."/>
        </authorList>
    </citation>
    <scope>NUCLEOTIDE SEQUENCE [LARGE SCALE GENOMIC DNA]</scope>
    <source>
        <strain evidence="2">f13</strain>
    </source>
</reference>
<protein>
    <submittedName>
        <fullName evidence="1">Uncharacterized protein</fullName>
    </submittedName>
</protein>
<gene>
    <name evidence="1" type="ORF">F130042H8_08790</name>
</gene>
<accession>A0ABQ0AUW9</accession>
<dbReference type="EMBL" id="BAABXL010000001">
    <property type="protein sequence ID" value="GAA6267819.1"/>
    <property type="molecule type" value="Genomic_DNA"/>
</dbReference>
<evidence type="ECO:0000313" key="2">
    <source>
        <dbReference type="Proteomes" id="UP001600894"/>
    </source>
</evidence>
<name>A0ABQ0AUW9_9FIRM</name>
<keyword evidence="2" id="KW-1185">Reference proteome</keyword>
<evidence type="ECO:0000313" key="1">
    <source>
        <dbReference type="EMBL" id="GAA6267819.1"/>
    </source>
</evidence>
<proteinExistence type="predicted"/>
<dbReference type="RefSeq" id="WP_177294442.1">
    <property type="nucleotide sequence ID" value="NZ_BAABXL010000001.1"/>
</dbReference>
<comment type="caution">
    <text evidence="1">The sequence shown here is derived from an EMBL/GenBank/DDBJ whole genome shotgun (WGS) entry which is preliminary data.</text>
</comment>
<dbReference type="Proteomes" id="UP001600894">
    <property type="component" value="Unassembled WGS sequence"/>
</dbReference>